<proteinExistence type="predicted"/>
<sequence>MSCWSARKPKHATFKRTERRGNRKIHFGFNKAHFTRPIQCVEAVCLTAQLLGNYFHGHAGFFNCSVTNDLKTTPTTSDDENQMMIAPKALGMFPGIQDAIVNGVFTGQHEQAAHSLAATNMGKVFMTGGPGSGKSTFATRVVRLAAEQRE</sequence>
<keyword evidence="2" id="KW-1185">Reference proteome</keyword>
<accession>A0A8G0LRH1</accession>
<gene>
    <name evidence="1" type="ORF">H0G86_013004</name>
</gene>
<evidence type="ECO:0000313" key="1">
    <source>
        <dbReference type="EMBL" id="QYT06139.1"/>
    </source>
</evidence>
<name>A0A8G0LRH1_9HYPO</name>
<dbReference type="EMBL" id="CP075870">
    <property type="protein sequence ID" value="QYT06139.1"/>
    <property type="molecule type" value="Genomic_DNA"/>
</dbReference>
<protein>
    <submittedName>
        <fullName evidence="1">Uncharacterized protein</fullName>
    </submittedName>
</protein>
<dbReference type="Proteomes" id="UP000826661">
    <property type="component" value="Chromosome VII"/>
</dbReference>
<dbReference type="AlphaFoldDB" id="A0A8G0LRH1"/>
<evidence type="ECO:0000313" key="2">
    <source>
        <dbReference type="Proteomes" id="UP000826661"/>
    </source>
</evidence>
<reference evidence="1 2" key="1">
    <citation type="journal article" date="2021" name="BMC Genomics">
        <title>Telomere-to-telomere genome assembly of asparaginase-producing Trichoderma simmonsii.</title>
        <authorList>
            <person name="Chung D."/>
            <person name="Kwon Y.M."/>
            <person name="Yang Y."/>
        </authorList>
    </citation>
    <scope>NUCLEOTIDE SEQUENCE [LARGE SCALE GENOMIC DNA]</scope>
    <source>
        <strain evidence="1 2">GH-Sj1</strain>
    </source>
</reference>
<organism evidence="1 2">
    <name type="scientific">Trichoderma simmonsii</name>
    <dbReference type="NCBI Taxonomy" id="1491479"/>
    <lineage>
        <taxon>Eukaryota</taxon>
        <taxon>Fungi</taxon>
        <taxon>Dikarya</taxon>
        <taxon>Ascomycota</taxon>
        <taxon>Pezizomycotina</taxon>
        <taxon>Sordariomycetes</taxon>
        <taxon>Hypocreomycetidae</taxon>
        <taxon>Hypocreales</taxon>
        <taxon>Hypocreaceae</taxon>
        <taxon>Trichoderma</taxon>
    </lineage>
</organism>